<evidence type="ECO:0000313" key="2">
    <source>
        <dbReference type="EMBL" id="KAF7414358.1"/>
    </source>
</evidence>
<gene>
    <name evidence="2" type="ORF">HZH68_002847</name>
</gene>
<dbReference type="Proteomes" id="UP000617340">
    <property type="component" value="Unassembled WGS sequence"/>
</dbReference>
<reference evidence="2" key="1">
    <citation type="journal article" date="2020" name="G3 (Bethesda)">
        <title>High-Quality Assemblies for Three Invasive Social Wasps from the &lt;i&gt;Vespula&lt;/i&gt; Genus.</title>
        <authorList>
            <person name="Harrop T.W.R."/>
            <person name="Guhlin J."/>
            <person name="McLaughlin G.M."/>
            <person name="Permina E."/>
            <person name="Stockwell P."/>
            <person name="Gilligan J."/>
            <person name="Le Lec M.F."/>
            <person name="Gruber M.A.M."/>
            <person name="Quinn O."/>
            <person name="Lovegrove M."/>
            <person name="Duncan E.J."/>
            <person name="Remnant E.J."/>
            <person name="Van Eeckhoven J."/>
            <person name="Graham B."/>
            <person name="Knapp R.A."/>
            <person name="Langford K.W."/>
            <person name="Kronenberg Z."/>
            <person name="Press M.O."/>
            <person name="Eacker S.M."/>
            <person name="Wilson-Rankin E.E."/>
            <person name="Purcell J."/>
            <person name="Lester P.J."/>
            <person name="Dearden P.K."/>
        </authorList>
    </citation>
    <scope>NUCLEOTIDE SEQUENCE</scope>
    <source>
        <strain evidence="2">Linc-1</strain>
    </source>
</reference>
<evidence type="ECO:0000313" key="3">
    <source>
        <dbReference type="Proteomes" id="UP000617340"/>
    </source>
</evidence>
<keyword evidence="3" id="KW-1185">Reference proteome</keyword>
<name>A0A834U279_VESGE</name>
<feature type="compositionally biased region" description="Polar residues" evidence="1">
    <location>
        <begin position="246"/>
        <end position="259"/>
    </location>
</feature>
<feature type="region of interest" description="Disordered" evidence="1">
    <location>
        <begin position="29"/>
        <end position="54"/>
    </location>
</feature>
<organism evidence="2 3">
    <name type="scientific">Vespula germanica</name>
    <name type="common">German yellow jacket</name>
    <name type="synonym">Paravespula germanica</name>
    <dbReference type="NCBI Taxonomy" id="30212"/>
    <lineage>
        <taxon>Eukaryota</taxon>
        <taxon>Metazoa</taxon>
        <taxon>Ecdysozoa</taxon>
        <taxon>Arthropoda</taxon>
        <taxon>Hexapoda</taxon>
        <taxon>Insecta</taxon>
        <taxon>Pterygota</taxon>
        <taxon>Neoptera</taxon>
        <taxon>Endopterygota</taxon>
        <taxon>Hymenoptera</taxon>
        <taxon>Apocrita</taxon>
        <taxon>Aculeata</taxon>
        <taxon>Vespoidea</taxon>
        <taxon>Vespidae</taxon>
        <taxon>Vespinae</taxon>
        <taxon>Vespula</taxon>
    </lineage>
</organism>
<accession>A0A834U279</accession>
<evidence type="ECO:0000256" key="1">
    <source>
        <dbReference type="SAM" id="MobiDB-lite"/>
    </source>
</evidence>
<comment type="caution">
    <text evidence="2">The sequence shown here is derived from an EMBL/GenBank/DDBJ whole genome shotgun (WGS) entry which is preliminary data.</text>
</comment>
<sequence>MKNMYPKKKLRGWVWAMEKEKKVRWTLEGGSHKGKRVKVRPKEPIDASPSRWSPAKRVTQNGEAMVGKIWNDDSGGIKFSTTAFRSSYRKRLSSNCRKTRDSKDDKEFARTRGHVGQKIYVYEENARRSERNFDPILDSKKHRTIGVPLVGMHNACGLPVIASWNDTEIFQPLRTSTTVLGTLAPVLGGSRVSSNLRRRTHPKRRAPDPTRSNHTLARVVKRNDSKRSTVKGDDENNTKRKRNRLSFKTMNRPNISSKNSFKRTVRGGKYTLGKASLTNTLDRKVSKGNAKRRTLYARDDGEEAVQALKNLCLNPLARNESQEDMMW</sequence>
<proteinExistence type="predicted"/>
<protein>
    <submittedName>
        <fullName evidence="2">Uncharacterized protein</fullName>
    </submittedName>
</protein>
<feature type="region of interest" description="Disordered" evidence="1">
    <location>
        <begin position="191"/>
        <end position="260"/>
    </location>
</feature>
<feature type="compositionally biased region" description="Basic and acidic residues" evidence="1">
    <location>
        <begin position="221"/>
        <end position="238"/>
    </location>
</feature>
<dbReference type="AlphaFoldDB" id="A0A834U279"/>
<dbReference type="EMBL" id="JACSDZ010000002">
    <property type="protein sequence ID" value="KAF7414358.1"/>
    <property type="molecule type" value="Genomic_DNA"/>
</dbReference>